<evidence type="ECO:0000256" key="1">
    <source>
        <dbReference type="ARBA" id="ARBA00005953"/>
    </source>
</evidence>
<dbReference type="AlphaFoldDB" id="A0AA37QGY0"/>
<organism evidence="3 4">
    <name type="scientific">Roseisolibacter agri</name>
    <dbReference type="NCBI Taxonomy" id="2014610"/>
    <lineage>
        <taxon>Bacteria</taxon>
        <taxon>Pseudomonadati</taxon>
        <taxon>Gemmatimonadota</taxon>
        <taxon>Gemmatimonadia</taxon>
        <taxon>Gemmatimonadales</taxon>
        <taxon>Gemmatimonadaceae</taxon>
        <taxon>Roseisolibacter</taxon>
    </lineage>
</organism>
<dbReference type="CDD" id="cd00586">
    <property type="entry name" value="4HBT"/>
    <property type="match status" value="1"/>
</dbReference>
<comment type="caution">
    <text evidence="3">The sequence shown here is derived from an EMBL/GenBank/DDBJ whole genome shotgun (WGS) entry which is preliminary data.</text>
</comment>
<reference evidence="3" key="1">
    <citation type="submission" date="2022-08" db="EMBL/GenBank/DDBJ databases">
        <title>Draft genome sequencing of Roseisolibacter agri AW1220.</title>
        <authorList>
            <person name="Tobiishi Y."/>
            <person name="Tonouchi A."/>
        </authorList>
    </citation>
    <scope>NUCLEOTIDE SEQUENCE</scope>
    <source>
        <strain evidence="3">AW1220</strain>
    </source>
</reference>
<dbReference type="Proteomes" id="UP001161325">
    <property type="component" value="Unassembled WGS sequence"/>
</dbReference>
<dbReference type="InterPro" id="IPR050563">
    <property type="entry name" value="4-hydroxybenzoyl-CoA_TE"/>
</dbReference>
<name>A0AA37QGY0_9BACT</name>
<dbReference type="RefSeq" id="WP_284351063.1">
    <property type="nucleotide sequence ID" value="NZ_BRXS01000004.1"/>
</dbReference>
<dbReference type="PIRSF" id="PIRSF003230">
    <property type="entry name" value="YbgC"/>
    <property type="match status" value="1"/>
</dbReference>
<accession>A0AA37QGY0</accession>
<dbReference type="Gene3D" id="3.10.129.10">
    <property type="entry name" value="Hotdog Thioesterase"/>
    <property type="match status" value="1"/>
</dbReference>
<dbReference type="GO" id="GO:0047617">
    <property type="term" value="F:fatty acyl-CoA hydrolase activity"/>
    <property type="evidence" value="ECO:0007669"/>
    <property type="project" value="TreeGrafter"/>
</dbReference>
<evidence type="ECO:0000256" key="2">
    <source>
        <dbReference type="ARBA" id="ARBA00022801"/>
    </source>
</evidence>
<dbReference type="EMBL" id="BRXS01000004">
    <property type="protein sequence ID" value="GLC26613.1"/>
    <property type="molecule type" value="Genomic_DNA"/>
</dbReference>
<dbReference type="PANTHER" id="PTHR31793:SF27">
    <property type="entry name" value="NOVEL THIOESTERASE SUPERFAMILY DOMAIN AND SAPOSIN A-TYPE DOMAIN CONTAINING PROTEIN (0610012H03RIK)"/>
    <property type="match status" value="1"/>
</dbReference>
<evidence type="ECO:0000313" key="4">
    <source>
        <dbReference type="Proteomes" id="UP001161325"/>
    </source>
</evidence>
<dbReference type="PROSITE" id="PS01328">
    <property type="entry name" value="4HBCOA_THIOESTERASE"/>
    <property type="match status" value="1"/>
</dbReference>
<protein>
    <submittedName>
        <fullName evidence="3">Acyl-CoA thioester hydrolase</fullName>
    </submittedName>
</protein>
<dbReference type="InterPro" id="IPR006684">
    <property type="entry name" value="YbgC/YbaW"/>
</dbReference>
<gene>
    <name evidence="3" type="ORF">rosag_31260</name>
</gene>
<dbReference type="Pfam" id="PF13279">
    <property type="entry name" value="4HBT_2"/>
    <property type="match status" value="1"/>
</dbReference>
<dbReference type="SUPFAM" id="SSF54637">
    <property type="entry name" value="Thioesterase/thiol ester dehydrase-isomerase"/>
    <property type="match status" value="1"/>
</dbReference>
<dbReference type="NCBIfam" id="TIGR00051">
    <property type="entry name" value="YbgC/FadM family acyl-CoA thioesterase"/>
    <property type="match status" value="1"/>
</dbReference>
<dbReference type="InterPro" id="IPR029069">
    <property type="entry name" value="HotDog_dom_sf"/>
</dbReference>
<dbReference type="PANTHER" id="PTHR31793">
    <property type="entry name" value="4-HYDROXYBENZOYL-COA THIOESTERASE FAMILY MEMBER"/>
    <property type="match status" value="1"/>
</dbReference>
<sequence>MSRVHTSELRVRYAETDQMGVVYHANYLAWCEVGRTDWIRAAGMSYRDMEAQGVGLAVSDLQMRFHAAATYDDVVRVETRCTEVRSRTVTFEYLVTRADTGARLVSATTRLIAIDRQGRTMAMPAAVRELLERAAADGSASEASA</sequence>
<comment type="similarity">
    <text evidence="1">Belongs to the 4-hydroxybenzoyl-CoA thioesterase family.</text>
</comment>
<dbReference type="InterPro" id="IPR008272">
    <property type="entry name" value="HB-CoA_thioesterase_AS"/>
</dbReference>
<proteinExistence type="inferred from homology"/>
<keyword evidence="2 3" id="KW-0378">Hydrolase</keyword>
<keyword evidence="4" id="KW-1185">Reference proteome</keyword>
<evidence type="ECO:0000313" key="3">
    <source>
        <dbReference type="EMBL" id="GLC26613.1"/>
    </source>
</evidence>